<feature type="domain" description="CRESS-DNA virus Rep endonuclease" evidence="16">
    <location>
        <begin position="1"/>
        <end position="100"/>
    </location>
</feature>
<comment type="cofactor">
    <cofactor evidence="1">
        <name>Mn(2+)</name>
        <dbReference type="ChEBI" id="CHEBI:29035"/>
    </cofactor>
</comment>
<evidence type="ECO:0000256" key="12">
    <source>
        <dbReference type="ARBA" id="ARBA00023125"/>
    </source>
</evidence>
<evidence type="ECO:0000256" key="15">
    <source>
        <dbReference type="ARBA" id="ARBA00032243"/>
    </source>
</evidence>
<dbReference type="GO" id="GO:0006260">
    <property type="term" value="P:DNA replication"/>
    <property type="evidence" value="ECO:0007669"/>
    <property type="project" value="UniProtKB-KW"/>
</dbReference>
<dbReference type="InterPro" id="IPR000605">
    <property type="entry name" value="Helicase_SF3_ssDNA/RNA_vir"/>
</dbReference>
<dbReference type="PROSITE" id="PS52020">
    <property type="entry name" value="CRESS_DNA_REP"/>
    <property type="match status" value="1"/>
</dbReference>
<evidence type="ECO:0000256" key="8">
    <source>
        <dbReference type="ARBA" id="ARBA00022741"/>
    </source>
</evidence>
<dbReference type="GO" id="GO:0003724">
    <property type="term" value="F:RNA helicase activity"/>
    <property type="evidence" value="ECO:0007669"/>
    <property type="project" value="InterPro"/>
</dbReference>
<keyword evidence="9" id="KW-0255">Endonuclease</keyword>
<keyword evidence="6" id="KW-0540">Nuclease</keyword>
<dbReference type="InterPro" id="IPR027417">
    <property type="entry name" value="P-loop_NTPase"/>
</dbReference>
<keyword evidence="3" id="KW-0808">Transferase</keyword>
<dbReference type="InterPro" id="IPR049912">
    <property type="entry name" value="CRESS_DNA_REP"/>
</dbReference>
<dbReference type="Gene3D" id="3.40.1310.20">
    <property type="match status" value="1"/>
</dbReference>
<dbReference type="EMBL" id="KT253582">
    <property type="protein sequence ID" value="ALC76158.1"/>
    <property type="molecule type" value="Genomic_DNA"/>
</dbReference>
<evidence type="ECO:0000313" key="17">
    <source>
        <dbReference type="EMBL" id="ALC76158.1"/>
    </source>
</evidence>
<dbReference type="Pfam" id="PF02407">
    <property type="entry name" value="Viral_Rep"/>
    <property type="match status" value="1"/>
</dbReference>
<accession>A0A0M5JC38</accession>
<evidence type="ECO:0000256" key="14">
    <source>
        <dbReference type="ARBA" id="ARBA00030754"/>
    </source>
</evidence>
<evidence type="ECO:0000256" key="13">
    <source>
        <dbReference type="ARBA" id="ARBA00023268"/>
    </source>
</evidence>
<evidence type="ECO:0000259" key="16">
    <source>
        <dbReference type="PROSITE" id="PS52020"/>
    </source>
</evidence>
<evidence type="ECO:0000313" key="18">
    <source>
        <dbReference type="EMBL" id="ALC76160.1"/>
    </source>
</evidence>
<keyword evidence="7" id="KW-0479">Metal-binding</keyword>
<evidence type="ECO:0000256" key="11">
    <source>
        <dbReference type="ARBA" id="ARBA00023124"/>
    </source>
</evidence>
<organism evidence="18">
    <name type="scientific">Brachiaria deflexa-associated circular DNA molecule 2</name>
    <dbReference type="NCBI Taxonomy" id="1708506"/>
    <lineage>
        <taxon>unclassified sequences</taxon>
    </lineage>
</organism>
<sequence>MAYVRHWCFTLNNYTEINYKNLTTLFVDNCDYLIIGKEVGESGTPHLQGYFQLKKKLRFNAVKKLMDLSSVHLEPRRGTVKQAADYCKKEDDSYFEHGTLPEEQNVAGGRGNKRKWLEVIECAEKGEFETIKKEHPHAYLTFKRQLNSMVKCDGATRDKTRGIWISGPAGCGKTRAVMEMAENIYHKNPRNKWWDGYTNQKVNTEPCKSDLPKALIINKLGGAQHRRSLEKNAPRSGWYYKQWLDRYPINVEMKGGMNTINPELVIITSQYCIEQIWEDKETRDAIRRRVDDVSVGPELSQLVLPERALDQTKRWTSCDKDVDYCGRVRWEKIHY</sequence>
<keyword evidence="4" id="KW-0548">Nucleotidyltransferase</keyword>
<keyword evidence="10" id="KW-0378">Hydrolase</keyword>
<evidence type="ECO:0000256" key="5">
    <source>
        <dbReference type="ARBA" id="ARBA00022705"/>
    </source>
</evidence>
<dbReference type="GO" id="GO:0016779">
    <property type="term" value="F:nucleotidyltransferase activity"/>
    <property type="evidence" value="ECO:0007669"/>
    <property type="project" value="UniProtKB-KW"/>
</dbReference>
<dbReference type="GO" id="GO:0004519">
    <property type="term" value="F:endonuclease activity"/>
    <property type="evidence" value="ECO:0007669"/>
    <property type="project" value="UniProtKB-KW"/>
</dbReference>
<evidence type="ECO:0000256" key="10">
    <source>
        <dbReference type="ARBA" id="ARBA00022801"/>
    </source>
</evidence>
<evidence type="ECO:0000256" key="4">
    <source>
        <dbReference type="ARBA" id="ARBA00022695"/>
    </source>
</evidence>
<evidence type="ECO:0000256" key="2">
    <source>
        <dbReference type="ARBA" id="ARBA00008545"/>
    </source>
</evidence>
<evidence type="ECO:0000256" key="3">
    <source>
        <dbReference type="ARBA" id="ARBA00022679"/>
    </source>
</evidence>
<dbReference type="GO" id="GO:0003677">
    <property type="term" value="F:DNA binding"/>
    <property type="evidence" value="ECO:0007669"/>
    <property type="project" value="UniProtKB-KW"/>
</dbReference>
<keyword evidence="8" id="KW-0547">Nucleotide-binding</keyword>
<reference evidence="18" key="1">
    <citation type="journal article" date="2015" name="Genome Announc.">
        <title>Genome Sequences of Poaceae-Associated Gemycircularviruses from the Pacific Ocean Island of Tonga.</title>
        <authorList>
            <person name="Male M.F."/>
            <person name="Kami V."/>
            <person name="Kraberger S."/>
            <person name="Varsani A."/>
        </authorList>
    </citation>
    <scope>NUCLEOTIDE SEQUENCE</scope>
    <source>
        <strain evidence="17">BdaCM-2_TO_STO14-29112_2014</strain>
        <strain evidence="18">BdaCM-2_TO_STO15-29112_2014</strain>
    </source>
</reference>
<dbReference type="GO" id="GO:0016787">
    <property type="term" value="F:hydrolase activity"/>
    <property type="evidence" value="ECO:0007669"/>
    <property type="project" value="UniProtKB-KW"/>
</dbReference>
<evidence type="ECO:0000256" key="6">
    <source>
        <dbReference type="ARBA" id="ARBA00022722"/>
    </source>
</evidence>
<evidence type="ECO:0000256" key="9">
    <source>
        <dbReference type="ARBA" id="ARBA00022759"/>
    </source>
</evidence>
<name>A0A0M5JC38_9ZZZZ</name>
<dbReference type="GO" id="GO:0003723">
    <property type="term" value="F:RNA binding"/>
    <property type="evidence" value="ECO:0007669"/>
    <property type="project" value="InterPro"/>
</dbReference>
<comment type="similarity">
    <text evidence="2">Belongs to the nanoviruses/circoviruses replication-associated protein family.</text>
</comment>
<keyword evidence="11" id="KW-0190">Covalent protein-DNA linkage</keyword>
<dbReference type="SUPFAM" id="SSF52540">
    <property type="entry name" value="P-loop containing nucleoside triphosphate hydrolases"/>
    <property type="match status" value="1"/>
</dbReference>
<dbReference type="GO" id="GO:0046872">
    <property type="term" value="F:metal ion binding"/>
    <property type="evidence" value="ECO:0007669"/>
    <property type="project" value="UniProtKB-KW"/>
</dbReference>
<keyword evidence="5" id="KW-0235">DNA replication</keyword>
<evidence type="ECO:0000256" key="1">
    <source>
        <dbReference type="ARBA" id="ARBA00001936"/>
    </source>
</evidence>
<dbReference type="EMBL" id="KT253583">
    <property type="protein sequence ID" value="ALC76160.1"/>
    <property type="molecule type" value="Genomic_DNA"/>
</dbReference>
<proteinExistence type="inferred from homology"/>
<keyword evidence="12" id="KW-0238">DNA-binding</keyword>
<dbReference type="GO" id="GO:0000166">
    <property type="term" value="F:nucleotide binding"/>
    <property type="evidence" value="ECO:0007669"/>
    <property type="project" value="UniProtKB-KW"/>
</dbReference>
<dbReference type="Pfam" id="PF00910">
    <property type="entry name" value="RNA_helicase"/>
    <property type="match status" value="1"/>
</dbReference>
<protein>
    <recommendedName>
        <fullName evidence="14">ATP-dependent helicase Rep</fullName>
    </recommendedName>
    <alternativeName>
        <fullName evidence="15">RepP</fullName>
    </alternativeName>
</protein>
<evidence type="ECO:0000256" key="7">
    <source>
        <dbReference type="ARBA" id="ARBA00022723"/>
    </source>
</evidence>
<dbReference type="AlphaFoldDB" id="A0A0M5JC38"/>
<keyword evidence="13" id="KW-0511">Multifunctional enzyme</keyword>